<feature type="domain" description="EamA" evidence="2">
    <location>
        <begin position="142"/>
        <end position="272"/>
    </location>
</feature>
<feature type="transmembrane region" description="Helical" evidence="1">
    <location>
        <begin position="233"/>
        <end position="252"/>
    </location>
</feature>
<dbReference type="GO" id="GO:0016020">
    <property type="term" value="C:membrane"/>
    <property type="evidence" value="ECO:0007669"/>
    <property type="project" value="InterPro"/>
</dbReference>
<gene>
    <name evidence="3" type="ORF">OJF2_32670</name>
</gene>
<dbReference type="PANTHER" id="PTHR22911">
    <property type="entry name" value="ACYL-MALONYL CONDENSING ENZYME-RELATED"/>
    <property type="match status" value="1"/>
</dbReference>
<accession>A0A5B9W3R0</accession>
<dbReference type="InterPro" id="IPR000620">
    <property type="entry name" value="EamA_dom"/>
</dbReference>
<reference evidence="3 4" key="1">
    <citation type="submission" date="2019-08" db="EMBL/GenBank/DDBJ databases">
        <title>Deep-cultivation of Planctomycetes and their phenomic and genomic characterization uncovers novel biology.</title>
        <authorList>
            <person name="Wiegand S."/>
            <person name="Jogler M."/>
            <person name="Boedeker C."/>
            <person name="Pinto D."/>
            <person name="Vollmers J."/>
            <person name="Rivas-Marin E."/>
            <person name="Kohn T."/>
            <person name="Peeters S.H."/>
            <person name="Heuer A."/>
            <person name="Rast P."/>
            <person name="Oberbeckmann S."/>
            <person name="Bunk B."/>
            <person name="Jeske O."/>
            <person name="Meyerdierks A."/>
            <person name="Storesund J.E."/>
            <person name="Kallscheuer N."/>
            <person name="Luecker S."/>
            <person name="Lage O.M."/>
            <person name="Pohl T."/>
            <person name="Merkel B.J."/>
            <person name="Hornburger P."/>
            <person name="Mueller R.-W."/>
            <person name="Bruemmer F."/>
            <person name="Labrenz M."/>
            <person name="Spormann A.M."/>
            <person name="Op den Camp H."/>
            <person name="Overmann J."/>
            <person name="Amann R."/>
            <person name="Jetten M.S.M."/>
            <person name="Mascher T."/>
            <person name="Medema M.H."/>
            <person name="Devos D.P."/>
            <person name="Kaster A.-K."/>
            <person name="Ovreas L."/>
            <person name="Rohde M."/>
            <person name="Galperin M.Y."/>
            <person name="Jogler C."/>
        </authorList>
    </citation>
    <scope>NUCLEOTIDE SEQUENCE [LARGE SCALE GENOMIC DNA]</scope>
    <source>
        <strain evidence="3 4">OJF2</strain>
    </source>
</reference>
<dbReference type="KEGG" id="agv:OJF2_32670"/>
<evidence type="ECO:0000256" key="1">
    <source>
        <dbReference type="SAM" id="Phobius"/>
    </source>
</evidence>
<feature type="transmembrane region" description="Helical" evidence="1">
    <location>
        <begin position="89"/>
        <end position="108"/>
    </location>
</feature>
<dbReference type="InterPro" id="IPR037185">
    <property type="entry name" value="EmrE-like"/>
</dbReference>
<feature type="transmembrane region" description="Helical" evidence="1">
    <location>
        <begin position="63"/>
        <end position="83"/>
    </location>
</feature>
<dbReference type="Proteomes" id="UP000324233">
    <property type="component" value="Chromosome"/>
</dbReference>
<dbReference type="SUPFAM" id="SSF103481">
    <property type="entry name" value="Multidrug resistance efflux transporter EmrE"/>
    <property type="match status" value="2"/>
</dbReference>
<organism evidence="3 4">
    <name type="scientific">Aquisphaera giovannonii</name>
    <dbReference type="NCBI Taxonomy" id="406548"/>
    <lineage>
        <taxon>Bacteria</taxon>
        <taxon>Pseudomonadati</taxon>
        <taxon>Planctomycetota</taxon>
        <taxon>Planctomycetia</taxon>
        <taxon>Isosphaerales</taxon>
        <taxon>Isosphaeraceae</taxon>
        <taxon>Aquisphaera</taxon>
    </lineage>
</organism>
<feature type="transmembrane region" description="Helical" evidence="1">
    <location>
        <begin position="35"/>
        <end position="51"/>
    </location>
</feature>
<proteinExistence type="predicted"/>
<feature type="transmembrane region" description="Helical" evidence="1">
    <location>
        <begin position="171"/>
        <end position="190"/>
    </location>
</feature>
<feature type="transmembrane region" description="Helical" evidence="1">
    <location>
        <begin position="202"/>
        <end position="221"/>
    </location>
</feature>
<feature type="transmembrane region" description="Helical" evidence="1">
    <location>
        <begin position="115"/>
        <end position="134"/>
    </location>
</feature>
<name>A0A5B9W3R0_9BACT</name>
<evidence type="ECO:0000313" key="4">
    <source>
        <dbReference type="Proteomes" id="UP000324233"/>
    </source>
</evidence>
<dbReference type="PANTHER" id="PTHR22911:SF79">
    <property type="entry name" value="MOBA-LIKE NTP TRANSFERASE DOMAIN-CONTAINING PROTEIN"/>
    <property type="match status" value="1"/>
</dbReference>
<keyword evidence="4" id="KW-1185">Reference proteome</keyword>
<protein>
    <submittedName>
        <fullName evidence="3">EamA-like transporter family protein</fullName>
    </submittedName>
</protein>
<evidence type="ECO:0000259" key="2">
    <source>
        <dbReference type="Pfam" id="PF00892"/>
    </source>
</evidence>
<keyword evidence="1" id="KW-1133">Transmembrane helix</keyword>
<feature type="transmembrane region" description="Helical" evidence="1">
    <location>
        <begin position="258"/>
        <end position="276"/>
    </location>
</feature>
<feature type="domain" description="EamA" evidence="2">
    <location>
        <begin position="7"/>
        <end position="130"/>
    </location>
</feature>
<sequence length="301" mass="31445">MRPTTRGRAFVLAAGILWSLGGLLGKSVAMDPLGIAFYRSLFAGLALLPLVSPRRWAFRPSMVPLGIAFGSMIGFYLAAIKLTTAANAIYLQYTATFWVIPLGMLFLGEHPSRRALWGVALAMVGIAVIVARGYDGRPDEWRGVALGLASGASFAVIATGMRGLREHDPTWLSVVYNLLGAATLAAWMTVPGRGIPTPTAGQAAFLAVFGVVQMAIPYVLFARGLRDVSAAEAALIALVEPILGPIWVALVLGELPAPATVVGGMFLLLGILCRYAPSGRVAGAGPPTAGPPASAGSRPRR</sequence>
<keyword evidence="1" id="KW-0472">Membrane</keyword>
<dbReference type="Pfam" id="PF00892">
    <property type="entry name" value="EamA"/>
    <property type="match status" value="2"/>
</dbReference>
<dbReference type="EMBL" id="CP042997">
    <property type="protein sequence ID" value="QEH34725.1"/>
    <property type="molecule type" value="Genomic_DNA"/>
</dbReference>
<feature type="transmembrane region" description="Helical" evidence="1">
    <location>
        <begin position="140"/>
        <end position="159"/>
    </location>
</feature>
<dbReference type="RefSeq" id="WP_246196577.1">
    <property type="nucleotide sequence ID" value="NZ_CP042997.1"/>
</dbReference>
<evidence type="ECO:0000313" key="3">
    <source>
        <dbReference type="EMBL" id="QEH34725.1"/>
    </source>
</evidence>
<keyword evidence="1" id="KW-0812">Transmembrane</keyword>
<dbReference type="AlphaFoldDB" id="A0A5B9W3R0"/>